<dbReference type="InterPro" id="IPR037143">
    <property type="entry name" value="4-PPantetheinyl_Trfase_dom_sf"/>
</dbReference>
<evidence type="ECO:0000313" key="5">
    <source>
        <dbReference type="EMBL" id="MBZ6076637.1"/>
    </source>
</evidence>
<evidence type="ECO:0000313" key="6">
    <source>
        <dbReference type="Proteomes" id="UP000704176"/>
    </source>
</evidence>
<sequence>MISVFHFALSTLSGQARSSCLAAFDDAAGASERARVERLGREHDRLLYRLSHGLLRLVLAREAGCAPDELVFATSPAGKPICPGRPFFNMSHAADRVVIAISPNRDVGVDVEIVDAGSDVGLSASMAVAKEDRIVLPILAEARDQAETMLWSIKEAALKLTGEVMTDPGHMAVRRLRDGSFHVGPSRAATAPLHDVFVRQSWLDSSHVLSLATFEPRSASQIVAMPESWHGPPGPNISARANSSASQPFACPL</sequence>
<feature type="region of interest" description="Disordered" evidence="3">
    <location>
        <begin position="227"/>
        <end position="247"/>
    </location>
</feature>
<keyword evidence="2" id="KW-0808">Transferase</keyword>
<dbReference type="EMBL" id="JAIRBM010000006">
    <property type="protein sequence ID" value="MBZ6076637.1"/>
    <property type="molecule type" value="Genomic_DNA"/>
</dbReference>
<dbReference type="SUPFAM" id="SSF56214">
    <property type="entry name" value="4'-phosphopantetheinyl transferase"/>
    <property type="match status" value="2"/>
</dbReference>
<proteinExistence type="inferred from homology"/>
<dbReference type="PANTHER" id="PTHR12215:SF10">
    <property type="entry name" value="L-AMINOADIPATE-SEMIALDEHYDE DEHYDROGENASE-PHOSPHOPANTETHEINYL TRANSFERASE"/>
    <property type="match status" value="1"/>
</dbReference>
<reference evidence="5 6" key="1">
    <citation type="submission" date="2021-09" db="EMBL/GenBank/DDBJ databases">
        <title>The complete genome sequence of a new microorganism.</title>
        <authorList>
            <person name="Zi Z."/>
        </authorList>
    </citation>
    <scope>NUCLEOTIDE SEQUENCE [LARGE SCALE GENOMIC DNA]</scope>
    <source>
        <strain evidence="5 6">WGZ8</strain>
    </source>
</reference>
<dbReference type="Gene3D" id="3.90.470.20">
    <property type="entry name" value="4'-phosphopantetheinyl transferase domain"/>
    <property type="match status" value="1"/>
</dbReference>
<evidence type="ECO:0000256" key="2">
    <source>
        <dbReference type="ARBA" id="ARBA00022679"/>
    </source>
</evidence>
<dbReference type="InterPro" id="IPR008278">
    <property type="entry name" value="4-PPantetheinyl_Trfase_dom"/>
</dbReference>
<dbReference type="InterPro" id="IPR050559">
    <property type="entry name" value="P-Pant_transferase_sf"/>
</dbReference>
<name>A0ABS7VM56_9HYPH</name>
<evidence type="ECO:0000256" key="1">
    <source>
        <dbReference type="ARBA" id="ARBA00010990"/>
    </source>
</evidence>
<dbReference type="PANTHER" id="PTHR12215">
    <property type="entry name" value="PHOSPHOPANTETHEINE TRANSFERASE"/>
    <property type="match status" value="1"/>
</dbReference>
<protein>
    <recommendedName>
        <fullName evidence="4">4'-phosphopantetheinyl transferase domain-containing protein</fullName>
    </recommendedName>
</protein>
<dbReference type="RefSeq" id="WP_224312956.1">
    <property type="nucleotide sequence ID" value="NZ_JAIRBM010000006.1"/>
</dbReference>
<evidence type="ECO:0000256" key="3">
    <source>
        <dbReference type="SAM" id="MobiDB-lite"/>
    </source>
</evidence>
<comment type="similarity">
    <text evidence="1">Belongs to the P-Pant transferase superfamily. Gsp/Sfp/HetI/AcpT family.</text>
</comment>
<dbReference type="Pfam" id="PF01648">
    <property type="entry name" value="ACPS"/>
    <property type="match status" value="1"/>
</dbReference>
<gene>
    <name evidence="5" type="ORF">K9B37_10160</name>
</gene>
<comment type="caution">
    <text evidence="5">The sequence shown here is derived from an EMBL/GenBank/DDBJ whole genome shotgun (WGS) entry which is preliminary data.</text>
</comment>
<organism evidence="5 6">
    <name type="scientific">Microvirga puerhi</name>
    <dbReference type="NCBI Taxonomy" id="2876078"/>
    <lineage>
        <taxon>Bacteria</taxon>
        <taxon>Pseudomonadati</taxon>
        <taxon>Pseudomonadota</taxon>
        <taxon>Alphaproteobacteria</taxon>
        <taxon>Hyphomicrobiales</taxon>
        <taxon>Methylobacteriaceae</taxon>
        <taxon>Microvirga</taxon>
    </lineage>
</organism>
<feature type="domain" description="4'-phosphopantetheinyl transferase" evidence="4">
    <location>
        <begin position="107"/>
        <end position="184"/>
    </location>
</feature>
<keyword evidence="6" id="KW-1185">Reference proteome</keyword>
<evidence type="ECO:0000259" key="4">
    <source>
        <dbReference type="Pfam" id="PF01648"/>
    </source>
</evidence>
<dbReference type="Proteomes" id="UP000704176">
    <property type="component" value="Unassembled WGS sequence"/>
</dbReference>
<accession>A0ABS7VM56</accession>